<evidence type="ECO:0000313" key="2">
    <source>
        <dbReference type="Proteomes" id="UP001138709"/>
    </source>
</evidence>
<dbReference type="Pfam" id="PF04314">
    <property type="entry name" value="PCuAC"/>
    <property type="match status" value="1"/>
</dbReference>
<dbReference type="Proteomes" id="UP001138709">
    <property type="component" value="Unassembled WGS sequence"/>
</dbReference>
<dbReference type="Gene3D" id="2.60.40.1890">
    <property type="entry name" value="PCu(A)C copper chaperone"/>
    <property type="match status" value="1"/>
</dbReference>
<keyword evidence="2" id="KW-1185">Reference proteome</keyword>
<dbReference type="InterPro" id="IPR007410">
    <property type="entry name" value="LpqE-like"/>
</dbReference>
<dbReference type="SUPFAM" id="SSF110087">
    <property type="entry name" value="DR1885-like metal-binding protein"/>
    <property type="match status" value="1"/>
</dbReference>
<dbReference type="EMBL" id="JAAEDL010000024">
    <property type="protein sequence ID" value="MBR0682877.1"/>
    <property type="molecule type" value="Genomic_DNA"/>
</dbReference>
<dbReference type="PANTHER" id="PTHR36302">
    <property type="entry name" value="BLR7088 PROTEIN"/>
    <property type="match status" value="1"/>
</dbReference>
<dbReference type="RefSeq" id="WP_211848417.1">
    <property type="nucleotide sequence ID" value="NZ_JAAEDL010000024.1"/>
</dbReference>
<protein>
    <submittedName>
        <fullName evidence="1">Copper chaperone PCu(A)C</fullName>
    </submittedName>
</protein>
<accession>A0A9X9XGP1</accession>
<evidence type="ECO:0000313" key="1">
    <source>
        <dbReference type="EMBL" id="MBR0682877.1"/>
    </source>
</evidence>
<dbReference type="InterPro" id="IPR058248">
    <property type="entry name" value="Lxx211020-like"/>
</dbReference>
<name>A0A9X9XGP1_9PROT</name>
<gene>
    <name evidence="1" type="ORF">GXW74_20465</name>
</gene>
<dbReference type="PANTHER" id="PTHR36302:SF1">
    <property type="entry name" value="COPPER CHAPERONE PCU(A)C"/>
    <property type="match status" value="1"/>
</dbReference>
<reference evidence="1" key="1">
    <citation type="submission" date="2020-01" db="EMBL/GenBank/DDBJ databases">
        <authorList>
            <person name="Rat A."/>
        </authorList>
    </citation>
    <scope>NUCLEOTIDE SEQUENCE</scope>
    <source>
        <strain evidence="1">LMG 31228</strain>
    </source>
</reference>
<sequence length="126" mass="13346">MAQEVHAGSLVLTGAWARAADADQRLTFAFVTIRNRGGEAERLMTASSAAAVVELREPDAAAQGGARVITEGFVIPAGGLLALEPGGAHLLLRDLQGPLALGDEIRVLLRFERAGTVVVPFRTHWH</sequence>
<dbReference type="AlphaFoldDB" id="A0A9X9XGP1"/>
<proteinExistence type="predicted"/>
<dbReference type="InterPro" id="IPR036182">
    <property type="entry name" value="PCuAC_sf"/>
</dbReference>
<organism evidence="1 2">
    <name type="scientific">Neoroseomonas eburnea</name>
    <dbReference type="NCBI Taxonomy" id="1346889"/>
    <lineage>
        <taxon>Bacteria</taxon>
        <taxon>Pseudomonadati</taxon>
        <taxon>Pseudomonadota</taxon>
        <taxon>Alphaproteobacteria</taxon>
        <taxon>Acetobacterales</taxon>
        <taxon>Acetobacteraceae</taxon>
        <taxon>Neoroseomonas</taxon>
    </lineage>
</organism>
<comment type="caution">
    <text evidence="1">The sequence shown here is derived from an EMBL/GenBank/DDBJ whole genome shotgun (WGS) entry which is preliminary data.</text>
</comment>
<reference evidence="1" key="2">
    <citation type="journal article" date="2021" name="Syst. Appl. Microbiol.">
        <title>Roseomonas hellenica sp. nov., isolated from roots of wild-growing Alkanna tinctoria.</title>
        <authorList>
            <person name="Rat A."/>
            <person name="Naranjo H.D."/>
            <person name="Lebbe L."/>
            <person name="Cnockaert M."/>
            <person name="Krigas N."/>
            <person name="Grigoriadou K."/>
            <person name="Maloupa E."/>
            <person name="Willems A."/>
        </authorList>
    </citation>
    <scope>NUCLEOTIDE SEQUENCE</scope>
    <source>
        <strain evidence="1">LMG 31228</strain>
    </source>
</reference>